<evidence type="ECO:0000313" key="1">
    <source>
        <dbReference type="EMBL" id="KAK7353710.1"/>
    </source>
</evidence>
<organism evidence="1 2">
    <name type="scientific">Phaseolus coccineus</name>
    <name type="common">Scarlet runner bean</name>
    <name type="synonym">Phaseolus multiflorus</name>
    <dbReference type="NCBI Taxonomy" id="3886"/>
    <lineage>
        <taxon>Eukaryota</taxon>
        <taxon>Viridiplantae</taxon>
        <taxon>Streptophyta</taxon>
        <taxon>Embryophyta</taxon>
        <taxon>Tracheophyta</taxon>
        <taxon>Spermatophyta</taxon>
        <taxon>Magnoliopsida</taxon>
        <taxon>eudicotyledons</taxon>
        <taxon>Gunneridae</taxon>
        <taxon>Pentapetalae</taxon>
        <taxon>rosids</taxon>
        <taxon>fabids</taxon>
        <taxon>Fabales</taxon>
        <taxon>Fabaceae</taxon>
        <taxon>Papilionoideae</taxon>
        <taxon>50 kb inversion clade</taxon>
        <taxon>NPAAA clade</taxon>
        <taxon>indigoferoid/millettioid clade</taxon>
        <taxon>Phaseoleae</taxon>
        <taxon>Phaseolus</taxon>
    </lineage>
</organism>
<gene>
    <name evidence="1" type="ORF">VNO80_19161</name>
</gene>
<dbReference type="Proteomes" id="UP001374584">
    <property type="component" value="Unassembled WGS sequence"/>
</dbReference>
<reference evidence="1 2" key="1">
    <citation type="submission" date="2024-01" db="EMBL/GenBank/DDBJ databases">
        <title>The genomes of 5 underutilized Papilionoideae crops provide insights into root nodulation and disease resistanc.</title>
        <authorList>
            <person name="Jiang F."/>
        </authorList>
    </citation>
    <scope>NUCLEOTIDE SEQUENCE [LARGE SCALE GENOMIC DNA]</scope>
    <source>
        <strain evidence="1">JINMINGXINNONG_FW02</strain>
        <tissue evidence="1">Leaves</tissue>
    </source>
</reference>
<comment type="caution">
    <text evidence="1">The sequence shown here is derived from an EMBL/GenBank/DDBJ whole genome shotgun (WGS) entry which is preliminary data.</text>
</comment>
<dbReference type="AlphaFoldDB" id="A0AAN9MFH8"/>
<accession>A0AAN9MFH8</accession>
<evidence type="ECO:0000313" key="2">
    <source>
        <dbReference type="Proteomes" id="UP001374584"/>
    </source>
</evidence>
<keyword evidence="2" id="KW-1185">Reference proteome</keyword>
<proteinExistence type="predicted"/>
<protein>
    <submittedName>
        <fullName evidence="1">Uncharacterized protein</fullName>
    </submittedName>
</protein>
<name>A0AAN9MFH8_PHACN</name>
<sequence>MSFPFSSARRPCCHPCFWSTLCWSLMGFGGYHHRYEILSVIVATPGLWKVMPRLLVSIIVASFFHVAFEKLPLHLGVHLHALFLVLQEHLHHESPHRHQSAGSIMEADSIPTRSFMATFKGCSSINDKEIIISHDEEDSVDNKDVENDVEDVGNHMEDASVEDVGNSVKDTKTSIENVSFFPAIHLQKPYWYPF</sequence>
<dbReference type="EMBL" id="JAYMYR010000007">
    <property type="protein sequence ID" value="KAK7353710.1"/>
    <property type="molecule type" value="Genomic_DNA"/>
</dbReference>